<dbReference type="Pfam" id="PF05437">
    <property type="entry name" value="AzlD"/>
    <property type="match status" value="1"/>
</dbReference>
<evidence type="ECO:0008006" key="4">
    <source>
        <dbReference type="Google" id="ProtNLM"/>
    </source>
</evidence>
<reference evidence="2" key="2">
    <citation type="submission" date="2021-08" db="EMBL/GenBank/DDBJ databases">
        <authorList>
            <person name="Tani A."/>
            <person name="Ola A."/>
            <person name="Ogura Y."/>
            <person name="Katsura K."/>
            <person name="Hayashi T."/>
        </authorList>
    </citation>
    <scope>NUCLEOTIDE SEQUENCE</scope>
    <source>
        <strain evidence="2">DSM 17168</strain>
    </source>
</reference>
<feature type="transmembrane region" description="Helical" evidence="1">
    <location>
        <begin position="12"/>
        <end position="30"/>
    </location>
</feature>
<keyword evidence="3" id="KW-1185">Reference proteome</keyword>
<reference evidence="2" key="1">
    <citation type="journal article" date="2021" name="Front. Microbiol.">
        <title>Comprehensive Comparative Genomics and Phenotyping of Methylobacterium Species.</title>
        <authorList>
            <person name="Alessa O."/>
            <person name="Ogura Y."/>
            <person name="Fujitani Y."/>
            <person name="Takami H."/>
            <person name="Hayashi T."/>
            <person name="Sahin N."/>
            <person name="Tani A."/>
        </authorList>
    </citation>
    <scope>NUCLEOTIDE SEQUENCE</scope>
    <source>
        <strain evidence="2">DSM 17168</strain>
    </source>
</reference>
<sequence>MSPGASADWLAGPAGSAVAILALALVTYLCRASGVVLMSRVRLTPRVERALRALPGSIVVATALPTGLSAGLPGLAGLAAAAAVMALTRFELAAVAAGLATVALGRALGL</sequence>
<accession>A0ABQ4S8T0</accession>
<keyword evidence="1" id="KW-0472">Membrane</keyword>
<organism evidence="2 3">
    <name type="scientific">Methylobacterium isbiliense</name>
    <dbReference type="NCBI Taxonomy" id="315478"/>
    <lineage>
        <taxon>Bacteria</taxon>
        <taxon>Pseudomonadati</taxon>
        <taxon>Pseudomonadota</taxon>
        <taxon>Alphaproteobacteria</taxon>
        <taxon>Hyphomicrobiales</taxon>
        <taxon>Methylobacteriaceae</taxon>
        <taxon>Methylobacterium</taxon>
    </lineage>
</organism>
<proteinExistence type="predicted"/>
<comment type="caution">
    <text evidence="2">The sequence shown here is derived from an EMBL/GenBank/DDBJ whole genome shotgun (WGS) entry which is preliminary data.</text>
</comment>
<gene>
    <name evidence="2" type="ORF">GMJLKIPL_0433</name>
</gene>
<protein>
    <recommendedName>
        <fullName evidence="4">Branched-chain amino acid transport protein (AzlD)</fullName>
    </recommendedName>
</protein>
<evidence type="ECO:0000256" key="1">
    <source>
        <dbReference type="SAM" id="Phobius"/>
    </source>
</evidence>
<name>A0ABQ4S8T0_9HYPH</name>
<keyword evidence="1" id="KW-0812">Transmembrane</keyword>
<evidence type="ECO:0000313" key="3">
    <source>
        <dbReference type="Proteomes" id="UP001055153"/>
    </source>
</evidence>
<evidence type="ECO:0000313" key="2">
    <source>
        <dbReference type="EMBL" id="GJD98522.1"/>
    </source>
</evidence>
<keyword evidence="1" id="KW-1133">Transmembrane helix</keyword>
<dbReference type="InterPro" id="IPR008407">
    <property type="entry name" value="Brnchd-chn_aa_trnsp_AzlD"/>
</dbReference>
<feature type="transmembrane region" description="Helical" evidence="1">
    <location>
        <begin position="78"/>
        <end position="104"/>
    </location>
</feature>
<dbReference type="RefSeq" id="WP_238233474.1">
    <property type="nucleotide sequence ID" value="NZ_BPQQ01000004.1"/>
</dbReference>
<dbReference type="Proteomes" id="UP001055153">
    <property type="component" value="Unassembled WGS sequence"/>
</dbReference>
<feature type="transmembrane region" description="Helical" evidence="1">
    <location>
        <begin position="51"/>
        <end position="72"/>
    </location>
</feature>
<dbReference type="EMBL" id="BPQQ01000004">
    <property type="protein sequence ID" value="GJD98522.1"/>
    <property type="molecule type" value="Genomic_DNA"/>
</dbReference>